<evidence type="ECO:0000256" key="7">
    <source>
        <dbReference type="ARBA" id="ARBA00023180"/>
    </source>
</evidence>
<comment type="subcellular location">
    <subcellularLocation>
        <location evidence="9">Endomembrane system</location>
        <topology evidence="9">Single-pass membrane protein</topology>
    </subcellularLocation>
    <subcellularLocation>
        <location evidence="1">Nucleus envelope</location>
    </subcellularLocation>
</comment>
<evidence type="ECO:0000256" key="10">
    <source>
        <dbReference type="SAM" id="MobiDB-lite"/>
    </source>
</evidence>
<keyword evidence="3" id="KW-0597">Phosphoprotein</keyword>
<reference evidence="13" key="1">
    <citation type="submission" date="2023-11" db="EMBL/GenBank/DDBJ databases">
        <title>Genome assemblies of two species of porcelain crab, Petrolisthes cinctipes and Petrolisthes manimaculis (Anomura: Porcellanidae).</title>
        <authorList>
            <person name="Angst P."/>
        </authorList>
    </citation>
    <scope>NUCLEOTIDE SEQUENCE</scope>
    <source>
        <strain evidence="13">PB745_02</strain>
        <tissue evidence="13">Gill</tissue>
    </source>
</reference>
<dbReference type="Gene3D" id="3.40.50.12190">
    <property type="match status" value="1"/>
</dbReference>
<dbReference type="PANTHER" id="PTHR18843">
    <property type="entry name" value="TORSIN-1A-INTERACTING PROTEIN"/>
    <property type="match status" value="1"/>
</dbReference>
<dbReference type="InterPro" id="IPR046753">
    <property type="entry name" value="TOIP1/2_C"/>
</dbReference>
<feature type="domain" description="Torsin-1A-interacting protein 1/2 AAA+ activator" evidence="12">
    <location>
        <begin position="188"/>
        <end position="324"/>
    </location>
</feature>
<dbReference type="GO" id="GO:0001671">
    <property type="term" value="F:ATPase activator activity"/>
    <property type="evidence" value="ECO:0007669"/>
    <property type="project" value="InterPro"/>
</dbReference>
<gene>
    <name evidence="13" type="ORF">Pmani_021197</name>
</gene>
<keyword evidence="14" id="KW-1185">Reference proteome</keyword>
<feature type="transmembrane region" description="Helical" evidence="11">
    <location>
        <begin position="141"/>
        <end position="159"/>
    </location>
</feature>
<dbReference type="AlphaFoldDB" id="A0AAE1PGV8"/>
<keyword evidence="6 11" id="KW-0472">Membrane</keyword>
<dbReference type="GO" id="GO:0005635">
    <property type="term" value="C:nuclear envelope"/>
    <property type="evidence" value="ECO:0007669"/>
    <property type="project" value="UniProtKB-SubCell"/>
</dbReference>
<feature type="compositionally biased region" description="Low complexity" evidence="10">
    <location>
        <begin position="79"/>
        <end position="93"/>
    </location>
</feature>
<organism evidence="13 14">
    <name type="scientific">Petrolisthes manimaculis</name>
    <dbReference type="NCBI Taxonomy" id="1843537"/>
    <lineage>
        <taxon>Eukaryota</taxon>
        <taxon>Metazoa</taxon>
        <taxon>Ecdysozoa</taxon>
        <taxon>Arthropoda</taxon>
        <taxon>Crustacea</taxon>
        <taxon>Multicrustacea</taxon>
        <taxon>Malacostraca</taxon>
        <taxon>Eumalacostraca</taxon>
        <taxon>Eucarida</taxon>
        <taxon>Decapoda</taxon>
        <taxon>Pleocyemata</taxon>
        <taxon>Anomura</taxon>
        <taxon>Galatheoidea</taxon>
        <taxon>Porcellanidae</taxon>
        <taxon>Petrolisthes</taxon>
    </lineage>
</organism>
<name>A0AAE1PGV8_9EUCA</name>
<sequence>MSGQSLHTHSQAAPKKSPNSQRVRCSLSESEEVSGDEVDNATSKFPRNSPLHPSPGVYPTLDHLDENWSPISNSRSGSEHGSPYESYSSSRSECYPQTTPTSGKKSRKDPVTPIKGSPGKKIDTDVHEGISTQSHRGASPLLYIFVFTLGIVGVLLLQFKLMNEETKIAPAKQMKSIKEIHSDLKSKLRLLNQELSQPRELWVQLIGQLGSVMVDKPQQPAVLLVVMPQDSKATAVCLVHKIAEAIRDAFEDTRFVMYDAHTNRITDPRALKREIDESLQNLSQAHAAVVHHIEEVPGQAAMIFHAYCDNENAPFKQAVIFPVMEVPGSYNTVASSSSLDEVASGRLMKIWGVQLGVKDVSAIVSRIANAPILIKPESRSTIQRLCPPV</sequence>
<dbReference type="Pfam" id="PF05609">
    <property type="entry name" value="LAP1_C"/>
    <property type="match status" value="1"/>
</dbReference>
<feature type="compositionally biased region" description="Polar residues" evidence="10">
    <location>
        <begin position="1"/>
        <end position="23"/>
    </location>
</feature>
<keyword evidence="8" id="KW-0539">Nucleus</keyword>
<proteinExistence type="inferred from homology"/>
<dbReference type="GO" id="GO:0061024">
    <property type="term" value="P:membrane organization"/>
    <property type="evidence" value="ECO:0007669"/>
    <property type="project" value="TreeGrafter"/>
</dbReference>
<evidence type="ECO:0000256" key="3">
    <source>
        <dbReference type="ARBA" id="ARBA00022553"/>
    </source>
</evidence>
<evidence type="ECO:0000256" key="8">
    <source>
        <dbReference type="ARBA" id="ARBA00023242"/>
    </source>
</evidence>
<keyword evidence="4 11" id="KW-0812">Transmembrane</keyword>
<evidence type="ECO:0000256" key="4">
    <source>
        <dbReference type="ARBA" id="ARBA00022692"/>
    </source>
</evidence>
<dbReference type="PANTHER" id="PTHR18843:SF7">
    <property type="entry name" value="LAMINA-ASSOCIATED POLYPEPTIDE 1B ISOFORM 1-RELATED"/>
    <property type="match status" value="1"/>
</dbReference>
<feature type="region of interest" description="Disordered" evidence="10">
    <location>
        <begin position="1"/>
        <end position="132"/>
    </location>
</feature>
<protein>
    <recommendedName>
        <fullName evidence="12">Torsin-1A-interacting protein 1/2 AAA+ activator domain-containing protein</fullName>
    </recommendedName>
</protein>
<dbReference type="GO" id="GO:0016020">
    <property type="term" value="C:membrane"/>
    <property type="evidence" value="ECO:0007669"/>
    <property type="project" value="TreeGrafter"/>
</dbReference>
<evidence type="ECO:0000256" key="5">
    <source>
        <dbReference type="ARBA" id="ARBA00022989"/>
    </source>
</evidence>
<dbReference type="InterPro" id="IPR038599">
    <property type="entry name" value="LAP1C-like_C_sf"/>
</dbReference>
<dbReference type="Proteomes" id="UP001292094">
    <property type="component" value="Unassembled WGS sequence"/>
</dbReference>
<comment type="caution">
    <text evidence="13">The sequence shown here is derived from an EMBL/GenBank/DDBJ whole genome shotgun (WGS) entry which is preliminary data.</text>
</comment>
<dbReference type="EMBL" id="JAWZYT010002051">
    <property type="protein sequence ID" value="KAK4307015.1"/>
    <property type="molecule type" value="Genomic_DNA"/>
</dbReference>
<evidence type="ECO:0000256" key="11">
    <source>
        <dbReference type="SAM" id="Phobius"/>
    </source>
</evidence>
<evidence type="ECO:0000256" key="9">
    <source>
        <dbReference type="ARBA" id="ARBA00037847"/>
    </source>
</evidence>
<feature type="compositionally biased region" description="Acidic residues" evidence="10">
    <location>
        <begin position="29"/>
        <end position="39"/>
    </location>
</feature>
<evidence type="ECO:0000313" key="13">
    <source>
        <dbReference type="EMBL" id="KAK4307015.1"/>
    </source>
</evidence>
<keyword evidence="7" id="KW-0325">Glycoprotein</keyword>
<evidence type="ECO:0000256" key="6">
    <source>
        <dbReference type="ARBA" id="ARBA00023136"/>
    </source>
</evidence>
<evidence type="ECO:0000259" key="12">
    <source>
        <dbReference type="Pfam" id="PF05609"/>
    </source>
</evidence>
<keyword evidence="5 11" id="KW-1133">Transmembrane helix</keyword>
<comment type="similarity">
    <text evidence="2">Belongs to the TOR1AIP family.</text>
</comment>
<accession>A0AAE1PGV8</accession>
<evidence type="ECO:0000313" key="14">
    <source>
        <dbReference type="Proteomes" id="UP001292094"/>
    </source>
</evidence>
<dbReference type="InterPro" id="IPR008662">
    <property type="entry name" value="TOIP1/2"/>
</dbReference>
<evidence type="ECO:0000256" key="1">
    <source>
        <dbReference type="ARBA" id="ARBA00004259"/>
    </source>
</evidence>
<evidence type="ECO:0000256" key="2">
    <source>
        <dbReference type="ARBA" id="ARBA00007860"/>
    </source>
</evidence>